<dbReference type="Proteomes" id="UP000828941">
    <property type="component" value="Chromosome 10"/>
</dbReference>
<proteinExistence type="predicted"/>
<evidence type="ECO:0000313" key="2">
    <source>
        <dbReference type="Proteomes" id="UP000828941"/>
    </source>
</evidence>
<protein>
    <submittedName>
        <fullName evidence="1">Uncharacterized protein</fullName>
    </submittedName>
</protein>
<dbReference type="EMBL" id="CM039435">
    <property type="protein sequence ID" value="KAI4318299.1"/>
    <property type="molecule type" value="Genomic_DNA"/>
</dbReference>
<sequence length="369" mass="41046">MMGKEDHGFRPFVLKVLPNPPLESKTPKVIVKVLALFPYQSNHVVLWNYGVKVEMVKGKPEDQEVSQKDNGVINVGATGGFTRSGRYYIPNDTQKQKDKGKVVIEGNPTTRKKEKDPKDLMDDEEFLKVLKHSEYNIVDQLKKNPAHISLLSLIMSSEAHRKALQIFLDQAYVNPRIIVENFDNMVNLIKKVNTISFTEDELVPGASTHTRALHIALKCAGCVVAKVLIDNGYTLNVLPTSTFANLPINSSLMQSSNIVVLAFDGTRRDVLGDIVLPLQIGPSKFNVVFQVMDIEPTYTMLLGRPWIHAAGAVPSTLHQKLKYIDNGKVITVKGEEDLLVSKSNNLPYVEAADKALETSFQALELDTIN</sequence>
<reference evidence="1 2" key="1">
    <citation type="journal article" date="2022" name="DNA Res.">
        <title>Chromosomal-level genome assembly of the orchid tree Bauhinia variegata (Leguminosae; Cercidoideae) supports the allotetraploid origin hypothesis of Bauhinia.</title>
        <authorList>
            <person name="Zhong Y."/>
            <person name="Chen Y."/>
            <person name="Zheng D."/>
            <person name="Pang J."/>
            <person name="Liu Y."/>
            <person name="Luo S."/>
            <person name="Meng S."/>
            <person name="Qian L."/>
            <person name="Wei D."/>
            <person name="Dai S."/>
            <person name="Zhou R."/>
        </authorList>
    </citation>
    <scope>NUCLEOTIDE SEQUENCE [LARGE SCALE GENOMIC DNA]</scope>
    <source>
        <strain evidence="1">BV-YZ2020</strain>
    </source>
</reference>
<gene>
    <name evidence="1" type="ORF">L6164_026086</name>
</gene>
<keyword evidence="2" id="KW-1185">Reference proteome</keyword>
<comment type="caution">
    <text evidence="1">The sequence shown here is derived from an EMBL/GenBank/DDBJ whole genome shotgun (WGS) entry which is preliminary data.</text>
</comment>
<name>A0ACB9M2A8_BAUVA</name>
<evidence type="ECO:0000313" key="1">
    <source>
        <dbReference type="EMBL" id="KAI4318299.1"/>
    </source>
</evidence>
<accession>A0ACB9M2A8</accession>
<organism evidence="1 2">
    <name type="scientific">Bauhinia variegata</name>
    <name type="common">Purple orchid tree</name>
    <name type="synonym">Phanera variegata</name>
    <dbReference type="NCBI Taxonomy" id="167791"/>
    <lineage>
        <taxon>Eukaryota</taxon>
        <taxon>Viridiplantae</taxon>
        <taxon>Streptophyta</taxon>
        <taxon>Embryophyta</taxon>
        <taxon>Tracheophyta</taxon>
        <taxon>Spermatophyta</taxon>
        <taxon>Magnoliopsida</taxon>
        <taxon>eudicotyledons</taxon>
        <taxon>Gunneridae</taxon>
        <taxon>Pentapetalae</taxon>
        <taxon>rosids</taxon>
        <taxon>fabids</taxon>
        <taxon>Fabales</taxon>
        <taxon>Fabaceae</taxon>
        <taxon>Cercidoideae</taxon>
        <taxon>Cercideae</taxon>
        <taxon>Bauhiniinae</taxon>
        <taxon>Bauhinia</taxon>
    </lineage>
</organism>